<dbReference type="Gene3D" id="3.40.960.10">
    <property type="entry name" value="VSR Endonuclease"/>
    <property type="match status" value="1"/>
</dbReference>
<accession>A0A6M3L3G1</accession>
<name>A0A6M3L3G1_9ZZZZ</name>
<gene>
    <name evidence="1" type="ORF">MM415B02766_0002</name>
</gene>
<sequence length="110" mass="12582">MTTQAMSDIEAIVYDYLTRRGINFRFQTSLAGGFYELGGSVVDFLVEPNLAWRVMGEYYHRGVIPEGKDIIQKEMLTGLGYIVIDLWGDDIKDRLEQTMRLALQGQEMLV</sequence>
<protein>
    <recommendedName>
        <fullName evidence="2">DUF559 domain-containing protein</fullName>
    </recommendedName>
</protein>
<reference evidence="1" key="1">
    <citation type="submission" date="2020-03" db="EMBL/GenBank/DDBJ databases">
        <title>The deep terrestrial virosphere.</title>
        <authorList>
            <person name="Holmfeldt K."/>
            <person name="Nilsson E."/>
            <person name="Simone D."/>
            <person name="Lopez-Fernandez M."/>
            <person name="Wu X."/>
            <person name="de Brujin I."/>
            <person name="Lundin D."/>
            <person name="Andersson A."/>
            <person name="Bertilsson S."/>
            <person name="Dopson M."/>
        </authorList>
    </citation>
    <scope>NUCLEOTIDE SEQUENCE</scope>
    <source>
        <strain evidence="1">MM415B02766</strain>
    </source>
</reference>
<evidence type="ECO:0000313" key="1">
    <source>
        <dbReference type="EMBL" id="QJA88402.1"/>
    </source>
</evidence>
<dbReference type="EMBL" id="MT142776">
    <property type="protein sequence ID" value="QJA88402.1"/>
    <property type="molecule type" value="Genomic_DNA"/>
</dbReference>
<proteinExistence type="predicted"/>
<evidence type="ECO:0008006" key="2">
    <source>
        <dbReference type="Google" id="ProtNLM"/>
    </source>
</evidence>
<dbReference type="InterPro" id="IPR011335">
    <property type="entry name" value="Restrct_endonuc-II-like"/>
</dbReference>
<dbReference type="SUPFAM" id="SSF52980">
    <property type="entry name" value="Restriction endonuclease-like"/>
    <property type="match status" value="1"/>
</dbReference>
<organism evidence="1">
    <name type="scientific">viral metagenome</name>
    <dbReference type="NCBI Taxonomy" id="1070528"/>
    <lineage>
        <taxon>unclassified sequences</taxon>
        <taxon>metagenomes</taxon>
        <taxon>organismal metagenomes</taxon>
    </lineage>
</organism>
<dbReference type="AlphaFoldDB" id="A0A6M3L3G1"/>